<evidence type="ECO:0008006" key="5">
    <source>
        <dbReference type="Google" id="ProtNLM"/>
    </source>
</evidence>
<dbReference type="RefSeq" id="WP_243857125.1">
    <property type="nucleotide sequence ID" value="NZ_JAASQV010000001.1"/>
</dbReference>
<dbReference type="AlphaFoldDB" id="A0A7X5UYL1"/>
<evidence type="ECO:0000313" key="4">
    <source>
        <dbReference type="Proteomes" id="UP000564677"/>
    </source>
</evidence>
<dbReference type="SUPFAM" id="SSF53187">
    <property type="entry name" value="Zn-dependent exopeptidases"/>
    <property type="match status" value="1"/>
</dbReference>
<dbReference type="EMBL" id="JAASQV010000001">
    <property type="protein sequence ID" value="NIJ64081.1"/>
    <property type="molecule type" value="Genomic_DNA"/>
</dbReference>
<proteinExistence type="predicted"/>
<dbReference type="PROSITE" id="PS51318">
    <property type="entry name" value="TAT"/>
    <property type="match status" value="1"/>
</dbReference>
<keyword evidence="2" id="KW-0732">Signal</keyword>
<accession>A0A7X5UYL1</accession>
<feature type="region of interest" description="Disordered" evidence="1">
    <location>
        <begin position="488"/>
        <end position="524"/>
    </location>
</feature>
<dbReference type="Gene3D" id="3.40.630.10">
    <property type="entry name" value="Zn peptidases"/>
    <property type="match status" value="1"/>
</dbReference>
<organism evidence="3 4">
    <name type="scientific">Sphingomonas leidyi</name>
    <dbReference type="NCBI Taxonomy" id="68569"/>
    <lineage>
        <taxon>Bacteria</taxon>
        <taxon>Pseudomonadati</taxon>
        <taxon>Pseudomonadota</taxon>
        <taxon>Alphaproteobacteria</taxon>
        <taxon>Sphingomonadales</taxon>
        <taxon>Sphingomonadaceae</taxon>
        <taxon>Sphingomonas</taxon>
    </lineage>
</organism>
<name>A0A7X5UYL1_9SPHN</name>
<dbReference type="Gene3D" id="3.50.30.30">
    <property type="match status" value="1"/>
</dbReference>
<evidence type="ECO:0000256" key="1">
    <source>
        <dbReference type="SAM" id="MobiDB-lite"/>
    </source>
</evidence>
<sequence>MHDPSLISRRSALLAAACALASASAAGRALGAGRHRRAPVPLPSAADIRRDYQQMVDFGPRLPGNANHLAFVDWMAGQFQDAGLMLGPCESYSYRRWDPRRVSLDVLDDGVRRPIAKVTFFVRSAPTGPEGVTGPLVYGGLLKPTGPDALPDFPKGSILVFDGQLPRLTMGSLTHPHFVHMGDEPKAASLDTPYHRLWTTPAFPLDDLAARGVVGVAIIMDVSSAMIEGNYSPHASHYRPKLPALFVGQDAGEELRRAAKAGRTAHLTLDAEWTTGDVPQLTAILPGESDEVMIVDTHTDGQNFVEENGCITLLHLARHFASLPQGERLRRSIVFAGWPGHMTGEMPEAPGWALAHPELMKRAAAAFTIEHLGSSEWLDIPGKGYAPTGHNEYMNCPTSAGPLTDIVVAGIKRQDLLRHGVEPGPGVTTGVVFHESGVPHMGLIGGPSYLLSIAPNGHIDKLDAGLAARQTAMLADVIRQADKVPMAALKGGDPSLGAKPVTGTDTSRRGACRSPRRTPTNRSQ</sequence>
<keyword evidence="4" id="KW-1185">Reference proteome</keyword>
<feature type="signal peptide" evidence="2">
    <location>
        <begin position="1"/>
        <end position="25"/>
    </location>
</feature>
<feature type="chain" id="PRO_5031129363" description="M28 family peptidase" evidence="2">
    <location>
        <begin position="26"/>
        <end position="524"/>
    </location>
</feature>
<gene>
    <name evidence="3" type="ORF">FHR20_001012</name>
</gene>
<reference evidence="3 4" key="1">
    <citation type="submission" date="2020-03" db="EMBL/GenBank/DDBJ databases">
        <title>Genomic Encyclopedia of Type Strains, Phase IV (KMG-IV): sequencing the most valuable type-strain genomes for metagenomic binning, comparative biology and taxonomic classification.</title>
        <authorList>
            <person name="Goeker M."/>
        </authorList>
    </citation>
    <scope>NUCLEOTIDE SEQUENCE [LARGE SCALE GENOMIC DNA]</scope>
    <source>
        <strain evidence="3 4">DSM 4733</strain>
    </source>
</reference>
<protein>
    <recommendedName>
        <fullName evidence="5">M28 family peptidase</fullName>
    </recommendedName>
</protein>
<evidence type="ECO:0000313" key="3">
    <source>
        <dbReference type="EMBL" id="NIJ64081.1"/>
    </source>
</evidence>
<dbReference type="Proteomes" id="UP000564677">
    <property type="component" value="Unassembled WGS sequence"/>
</dbReference>
<dbReference type="InterPro" id="IPR006311">
    <property type="entry name" value="TAT_signal"/>
</dbReference>
<comment type="caution">
    <text evidence="3">The sequence shown here is derived from an EMBL/GenBank/DDBJ whole genome shotgun (WGS) entry which is preliminary data.</text>
</comment>
<evidence type="ECO:0000256" key="2">
    <source>
        <dbReference type="SAM" id="SignalP"/>
    </source>
</evidence>